<feature type="coiled-coil region" evidence="1">
    <location>
        <begin position="459"/>
        <end position="507"/>
    </location>
</feature>
<feature type="compositionally biased region" description="Polar residues" evidence="2">
    <location>
        <begin position="202"/>
        <end position="212"/>
    </location>
</feature>
<sequence length="722" mass="75318">MAQPQAKRKVMGRIDLSHETSSPSSSHASSLPSSRPTSSYGAPRAAISHGIASPPTASTASSPSATVRKTPTGNVRARVDMSSLLGPGAIAMSPPAPSVESQPTLRRLGSAASSAISAGPTSRGAPIASPFPPLASTSRSALSSPGAVAAPPVVRASMQVVMPSSTSGEQSPSYITQRKDRRRAGNRSFDASSSSPIASANPLPNTVITPTQYPAARQPQDDKPTLRTHTRAATALASPAKSSTSSVSSRIGADGRPKPIARSRTPSPGPEQRLQAGPLAAPEARLGTAPDTERRRSSATLAPPYTSPASSPGVSQNAGQSSSFGFSAEPTSANSSSGSSAMPYSPLRSPTGLPGPNPPFASYRPELHIRGLSNNAATQPLRLEESREAWSANQHSNGSALSANMSEPATSSALASAGSSARFAHMATKDSPNGTPFASLIETGLLSPATEQPLGLTPAQAYEAAEARVRRRLEDLEITNKSLLSINEGLEKTRLKQAKEIRDYKRRLRGEGRYSVLPGAMDGPEEADAAGLDFAPTALSDEDEEDEGEDALRRDEAELDATFSRCNGVLAQMLARGRAALTEIKVEYESLSGGGRVLHPIEMAEMEQLRRKRHAEVFEETPNRSRASDVGHSPALDAQDHYTGRDVTDTSLLTASDQSLLTDKSSPSEAATAIPSHDAEQQDTPVLDSADSSFVSSDGEEGTSDSAEGAPEFVLDPDASID</sequence>
<accession>A0A0N7LAW6</accession>
<dbReference type="AlphaFoldDB" id="A0A0N7LAW6"/>
<feature type="compositionally biased region" description="Basic residues" evidence="2">
    <location>
        <begin position="1"/>
        <end position="11"/>
    </location>
</feature>
<name>A0A0N7LAW6_9BASI</name>
<protein>
    <submittedName>
        <fullName evidence="3">Uncharacterized protein</fullName>
    </submittedName>
</protein>
<keyword evidence="1" id="KW-0175">Coiled coil</keyword>
<feature type="region of interest" description="Disordered" evidence="2">
    <location>
        <begin position="657"/>
        <end position="722"/>
    </location>
</feature>
<feature type="compositionally biased region" description="Polar residues" evidence="2">
    <location>
        <begin position="391"/>
        <end position="408"/>
    </location>
</feature>
<feature type="compositionally biased region" description="Polar residues" evidence="2">
    <location>
        <begin position="307"/>
        <end position="325"/>
    </location>
</feature>
<dbReference type="STRING" id="401625.A0A0N7LAW6"/>
<dbReference type="OrthoDB" id="2555519at2759"/>
<feature type="region of interest" description="Disordered" evidence="2">
    <location>
        <begin position="618"/>
        <end position="644"/>
    </location>
</feature>
<evidence type="ECO:0000313" key="4">
    <source>
        <dbReference type="Proteomes" id="UP000054845"/>
    </source>
</evidence>
<feature type="region of interest" description="Disordered" evidence="2">
    <location>
        <begin position="1"/>
        <end position="148"/>
    </location>
</feature>
<feature type="compositionally biased region" description="Basic and acidic residues" evidence="2">
    <location>
        <begin position="618"/>
        <end position="629"/>
    </location>
</feature>
<feature type="compositionally biased region" description="Polar residues" evidence="2">
    <location>
        <begin position="162"/>
        <end position="176"/>
    </location>
</feature>
<feature type="compositionally biased region" description="Low complexity" evidence="2">
    <location>
        <begin position="409"/>
        <end position="421"/>
    </location>
</feature>
<dbReference type="PANTHER" id="PTHR38701:SF1">
    <property type="entry name" value="UP-REGULATED DURING SEPTATION PROTEIN 1 DOMAIN-CONTAINING PROTEIN"/>
    <property type="match status" value="1"/>
</dbReference>
<feature type="compositionally biased region" description="Low complexity" evidence="2">
    <location>
        <begin position="52"/>
        <end position="66"/>
    </location>
</feature>
<feature type="compositionally biased region" description="Low complexity" evidence="2">
    <location>
        <begin position="19"/>
        <end position="39"/>
    </location>
</feature>
<evidence type="ECO:0000256" key="1">
    <source>
        <dbReference type="SAM" id="Coils"/>
    </source>
</evidence>
<dbReference type="PANTHER" id="PTHR38701">
    <property type="entry name" value="CHROMOSOME 8, WHOLE GENOME SHOTGUN SEQUENCE"/>
    <property type="match status" value="1"/>
</dbReference>
<keyword evidence="4" id="KW-1185">Reference proteome</keyword>
<reference evidence="3 4" key="1">
    <citation type="submission" date="2014-09" db="EMBL/GenBank/DDBJ databases">
        <authorList>
            <person name="Magalhaes I.L.F."/>
            <person name="Oliveira U."/>
            <person name="Santos F.R."/>
            <person name="Vidigal T.H.D.A."/>
            <person name="Brescovit A.D."/>
            <person name="Santos A.J."/>
        </authorList>
    </citation>
    <scope>NUCLEOTIDE SEQUENCE [LARGE SCALE GENOMIC DNA]</scope>
</reference>
<dbReference type="EMBL" id="CCYA01000265">
    <property type="protein sequence ID" value="CEH17730.1"/>
    <property type="molecule type" value="Genomic_DNA"/>
</dbReference>
<feature type="compositionally biased region" description="Polar residues" evidence="2">
    <location>
        <begin position="657"/>
        <end position="669"/>
    </location>
</feature>
<feature type="compositionally biased region" description="Low complexity" evidence="2">
    <location>
        <begin position="188"/>
        <end position="200"/>
    </location>
</feature>
<evidence type="ECO:0000256" key="2">
    <source>
        <dbReference type="SAM" id="MobiDB-lite"/>
    </source>
</evidence>
<organism evidence="3 4">
    <name type="scientific">Ceraceosorus bombacis</name>
    <dbReference type="NCBI Taxonomy" id="401625"/>
    <lineage>
        <taxon>Eukaryota</taxon>
        <taxon>Fungi</taxon>
        <taxon>Dikarya</taxon>
        <taxon>Basidiomycota</taxon>
        <taxon>Ustilaginomycotina</taxon>
        <taxon>Exobasidiomycetes</taxon>
        <taxon>Ceraceosorales</taxon>
        <taxon>Ceraceosoraceae</taxon>
        <taxon>Ceraceosorus</taxon>
    </lineage>
</organism>
<feature type="region of interest" description="Disordered" evidence="2">
    <location>
        <begin position="160"/>
        <end position="439"/>
    </location>
</feature>
<feature type="compositionally biased region" description="Low complexity" evidence="2">
    <location>
        <begin position="231"/>
        <end position="249"/>
    </location>
</feature>
<dbReference type="Proteomes" id="UP000054845">
    <property type="component" value="Unassembled WGS sequence"/>
</dbReference>
<feature type="compositionally biased region" description="Low complexity" evidence="2">
    <location>
        <begin position="327"/>
        <end position="346"/>
    </location>
</feature>
<proteinExistence type="predicted"/>
<evidence type="ECO:0000313" key="3">
    <source>
        <dbReference type="EMBL" id="CEH17730.1"/>
    </source>
</evidence>